<keyword evidence="3 6" id="KW-0032">Aminotransferase</keyword>
<accession>A0A087D1V6</accession>
<gene>
    <name evidence="8" type="ORF">BRUM_1290</name>
</gene>
<keyword evidence="5" id="KW-0663">Pyridoxal phosphate</keyword>
<dbReference type="InterPro" id="IPR015422">
    <property type="entry name" value="PyrdxlP-dep_Trfase_small"/>
</dbReference>
<dbReference type="InterPro" id="IPR004839">
    <property type="entry name" value="Aminotransferase_I/II_large"/>
</dbReference>
<dbReference type="InterPro" id="IPR015424">
    <property type="entry name" value="PyrdxlP-dep_Trfase"/>
</dbReference>
<dbReference type="PROSITE" id="PS00105">
    <property type="entry name" value="AA_TRANSFER_CLASS_1"/>
    <property type="match status" value="1"/>
</dbReference>
<keyword evidence="4 6" id="KW-0808">Transferase</keyword>
<comment type="cofactor">
    <cofactor evidence="1 6">
        <name>pyridoxal 5'-phosphate</name>
        <dbReference type="ChEBI" id="CHEBI:597326"/>
    </cofactor>
</comment>
<sequence length="395" mass="43825">MPDITDNILREVSTLQSSMIRSFDREVSSIDGILKLTLGEPDFDTPAQITQAACKSLAEGHTHYAPNAGTEGLRKAITRYLKRRRDLVYSPRQIIVTLGASEALSSILGGLLDSDTTLLYPEPAFNLYRTMAILSNAEPYPIDTSHSDFKITPETLDNALLDVRRRGRKPIVTINYPNNPTGVALNSAELRKLSEVIKEHDALVISDEVYAEIHFGEPSNDICTADSIARYIPDRTILVDSTSKTFAMTGWRVGYFAAPEPLAALLGKVHQARVSTAATFCQDAAEEGYLHCDKNIEGMVQAYRERRDYLFNALTDLKFDIASPDGAFYLYTRIPDSFTGSGIDFARTLARQAKVAAIPGEAFVSGPSRHIRFSYAASMSELHEAVRRISRWLHQ</sequence>
<organism evidence="8 9">
    <name type="scientific">Bifidobacterium ruminantium</name>
    <dbReference type="NCBI Taxonomy" id="78346"/>
    <lineage>
        <taxon>Bacteria</taxon>
        <taxon>Bacillati</taxon>
        <taxon>Actinomycetota</taxon>
        <taxon>Actinomycetes</taxon>
        <taxon>Bifidobacteriales</taxon>
        <taxon>Bifidobacteriaceae</taxon>
        <taxon>Bifidobacterium</taxon>
    </lineage>
</organism>
<feature type="domain" description="Aminotransferase class I/classII large" evidence="7">
    <location>
        <begin position="33"/>
        <end position="389"/>
    </location>
</feature>
<dbReference type="RefSeq" id="WP_026646339.1">
    <property type="nucleotide sequence ID" value="NZ_JGZL01000008.1"/>
</dbReference>
<dbReference type="InterPro" id="IPR015421">
    <property type="entry name" value="PyrdxlP-dep_Trfase_major"/>
</dbReference>
<dbReference type="GO" id="GO:0008483">
    <property type="term" value="F:transaminase activity"/>
    <property type="evidence" value="ECO:0007669"/>
    <property type="project" value="UniProtKB-KW"/>
</dbReference>
<dbReference type="InterPro" id="IPR004838">
    <property type="entry name" value="NHTrfase_class1_PyrdxlP-BS"/>
</dbReference>
<dbReference type="AlphaFoldDB" id="A0A087D1V6"/>
<evidence type="ECO:0000313" key="9">
    <source>
        <dbReference type="Proteomes" id="UP000029078"/>
    </source>
</evidence>
<dbReference type="InterPro" id="IPR050596">
    <property type="entry name" value="AspAT/PAT-like"/>
</dbReference>
<evidence type="ECO:0000256" key="5">
    <source>
        <dbReference type="ARBA" id="ARBA00022898"/>
    </source>
</evidence>
<dbReference type="Gene3D" id="3.40.640.10">
    <property type="entry name" value="Type I PLP-dependent aspartate aminotransferase-like (Major domain)"/>
    <property type="match status" value="1"/>
</dbReference>
<comment type="similarity">
    <text evidence="2 6">Belongs to the class-I pyridoxal-phosphate-dependent aminotransferase family.</text>
</comment>
<dbReference type="EC" id="2.6.1.-" evidence="6"/>
<evidence type="ECO:0000256" key="6">
    <source>
        <dbReference type="RuleBase" id="RU000481"/>
    </source>
</evidence>
<dbReference type="Gene3D" id="3.90.1150.10">
    <property type="entry name" value="Aspartate Aminotransferase, domain 1"/>
    <property type="match status" value="1"/>
</dbReference>
<proteinExistence type="inferred from homology"/>
<dbReference type="EMBL" id="JGZL01000008">
    <property type="protein sequence ID" value="KFI89506.1"/>
    <property type="molecule type" value="Genomic_DNA"/>
</dbReference>
<keyword evidence="9" id="KW-1185">Reference proteome</keyword>
<evidence type="ECO:0000256" key="2">
    <source>
        <dbReference type="ARBA" id="ARBA00007441"/>
    </source>
</evidence>
<dbReference type="PANTHER" id="PTHR46383:SF1">
    <property type="entry name" value="ASPARTATE AMINOTRANSFERASE"/>
    <property type="match status" value="1"/>
</dbReference>
<evidence type="ECO:0000256" key="4">
    <source>
        <dbReference type="ARBA" id="ARBA00022679"/>
    </source>
</evidence>
<evidence type="ECO:0000256" key="1">
    <source>
        <dbReference type="ARBA" id="ARBA00001933"/>
    </source>
</evidence>
<evidence type="ECO:0000313" key="8">
    <source>
        <dbReference type="EMBL" id="KFI89506.1"/>
    </source>
</evidence>
<dbReference type="CDD" id="cd00609">
    <property type="entry name" value="AAT_like"/>
    <property type="match status" value="1"/>
</dbReference>
<dbReference type="PANTHER" id="PTHR46383">
    <property type="entry name" value="ASPARTATE AMINOTRANSFERASE"/>
    <property type="match status" value="1"/>
</dbReference>
<name>A0A087D1V6_BIFRU</name>
<dbReference type="Pfam" id="PF00155">
    <property type="entry name" value="Aminotran_1_2"/>
    <property type="match status" value="1"/>
</dbReference>
<dbReference type="SUPFAM" id="SSF53383">
    <property type="entry name" value="PLP-dependent transferases"/>
    <property type="match status" value="1"/>
</dbReference>
<dbReference type="eggNOG" id="COG0436">
    <property type="taxonomic scope" value="Bacteria"/>
</dbReference>
<dbReference type="Proteomes" id="UP000029078">
    <property type="component" value="Unassembled WGS sequence"/>
</dbReference>
<comment type="caution">
    <text evidence="8">The sequence shown here is derived from an EMBL/GenBank/DDBJ whole genome shotgun (WGS) entry which is preliminary data.</text>
</comment>
<evidence type="ECO:0000259" key="7">
    <source>
        <dbReference type="Pfam" id="PF00155"/>
    </source>
</evidence>
<reference evidence="8 9" key="1">
    <citation type="submission" date="2014-03" db="EMBL/GenBank/DDBJ databases">
        <title>Genomics of Bifidobacteria.</title>
        <authorList>
            <person name="Ventura M."/>
            <person name="Milani C."/>
            <person name="Lugli G.A."/>
        </authorList>
    </citation>
    <scope>NUCLEOTIDE SEQUENCE [LARGE SCALE GENOMIC DNA]</scope>
    <source>
        <strain evidence="8 9">LMG 21811</strain>
    </source>
</reference>
<dbReference type="STRING" id="78346.BRUM_1290"/>
<evidence type="ECO:0000256" key="3">
    <source>
        <dbReference type="ARBA" id="ARBA00022576"/>
    </source>
</evidence>
<dbReference type="GO" id="GO:0006520">
    <property type="term" value="P:amino acid metabolic process"/>
    <property type="evidence" value="ECO:0007669"/>
    <property type="project" value="InterPro"/>
</dbReference>
<protein>
    <recommendedName>
        <fullName evidence="6">Aminotransferase</fullName>
        <ecNumber evidence="6">2.6.1.-</ecNumber>
    </recommendedName>
</protein>
<dbReference type="GO" id="GO:0030170">
    <property type="term" value="F:pyridoxal phosphate binding"/>
    <property type="evidence" value="ECO:0007669"/>
    <property type="project" value="InterPro"/>
</dbReference>